<proteinExistence type="predicted"/>
<protein>
    <submittedName>
        <fullName evidence="23">Glutamate receptor ionotropic, delta-1-like isoform X1</fullName>
    </submittedName>
</protein>
<dbReference type="KEGG" id="bfo:118408020"/>
<evidence type="ECO:0000256" key="9">
    <source>
        <dbReference type="ARBA" id="ARBA00023170"/>
    </source>
</evidence>
<organism evidence="22 23">
    <name type="scientific">Branchiostoma floridae</name>
    <name type="common">Florida lancelet</name>
    <name type="synonym">Amphioxus</name>
    <dbReference type="NCBI Taxonomy" id="7739"/>
    <lineage>
        <taxon>Eukaryota</taxon>
        <taxon>Metazoa</taxon>
        <taxon>Chordata</taxon>
        <taxon>Cephalochordata</taxon>
        <taxon>Leptocardii</taxon>
        <taxon>Amphioxiformes</taxon>
        <taxon>Branchiostomatidae</taxon>
        <taxon>Branchiostoma</taxon>
    </lineage>
</organism>
<dbReference type="SUPFAM" id="SSF53850">
    <property type="entry name" value="Periplasmic binding protein-like II"/>
    <property type="match status" value="1"/>
</dbReference>
<name>A0A9J7HRM7_BRAFL</name>
<dbReference type="FunFam" id="1.10.287.70:FF:000143">
    <property type="entry name" value="Probable glutamate receptor"/>
    <property type="match status" value="1"/>
</dbReference>
<dbReference type="InterPro" id="IPR001508">
    <property type="entry name" value="Iono_Glu_rcpt_met"/>
</dbReference>
<feature type="compositionally biased region" description="Low complexity" evidence="18">
    <location>
        <begin position="612"/>
        <end position="631"/>
    </location>
</feature>
<feature type="domain" description="Ionotropic glutamate receptor C-terminal" evidence="20">
    <location>
        <begin position="187"/>
        <end position="549"/>
    </location>
</feature>
<evidence type="ECO:0000259" key="20">
    <source>
        <dbReference type="SMART" id="SM00079"/>
    </source>
</evidence>
<dbReference type="InterPro" id="IPR019594">
    <property type="entry name" value="Glu/Gly-bd"/>
</dbReference>
<evidence type="ECO:0000256" key="14">
    <source>
        <dbReference type="ARBA" id="ARBA00034100"/>
    </source>
</evidence>
<keyword evidence="8 19" id="KW-0472">Membrane</keyword>
<evidence type="ECO:0000256" key="17">
    <source>
        <dbReference type="PIRSR" id="PIRSR601508-3"/>
    </source>
</evidence>
<dbReference type="Pfam" id="PF00060">
    <property type="entry name" value="Lig_chan"/>
    <property type="match status" value="1"/>
</dbReference>
<feature type="transmembrane region" description="Helical" evidence="19">
    <location>
        <begin position="572"/>
        <end position="597"/>
    </location>
</feature>
<evidence type="ECO:0000256" key="1">
    <source>
        <dbReference type="ARBA" id="ARBA00004651"/>
    </source>
</evidence>
<evidence type="ECO:0000256" key="2">
    <source>
        <dbReference type="ARBA" id="ARBA00022448"/>
    </source>
</evidence>
<feature type="binding site" evidence="15">
    <location>
        <position position="269"/>
    </location>
    <ligand>
        <name>L-glutamate</name>
        <dbReference type="ChEBI" id="CHEBI:29985"/>
    </ligand>
</feature>
<evidence type="ECO:0000256" key="5">
    <source>
        <dbReference type="ARBA" id="ARBA00022989"/>
    </source>
</evidence>
<keyword evidence="12" id="KW-1071">Ligand-gated ion channel</keyword>
<dbReference type="AlphaFoldDB" id="A0A9J7HRM7"/>
<keyword evidence="17" id="KW-1015">Disulfide bond</keyword>
<dbReference type="GO" id="GO:0004971">
    <property type="term" value="F:AMPA glutamate receptor activity"/>
    <property type="evidence" value="ECO:0000318"/>
    <property type="project" value="GO_Central"/>
</dbReference>
<evidence type="ECO:0000313" key="23">
    <source>
        <dbReference type="RefSeq" id="XP_035664526.1"/>
    </source>
</evidence>
<evidence type="ECO:0000256" key="10">
    <source>
        <dbReference type="ARBA" id="ARBA00023180"/>
    </source>
</evidence>
<keyword evidence="2" id="KW-0813">Transport</keyword>
<feature type="transmembrane region" description="Helical" evidence="19">
    <location>
        <begin position="376"/>
        <end position="398"/>
    </location>
</feature>
<keyword evidence="3" id="KW-1003">Cell membrane</keyword>
<evidence type="ECO:0000256" key="11">
    <source>
        <dbReference type="ARBA" id="ARBA00023257"/>
    </source>
</evidence>
<evidence type="ECO:0000259" key="21">
    <source>
        <dbReference type="SMART" id="SM00918"/>
    </source>
</evidence>
<evidence type="ECO:0000256" key="8">
    <source>
        <dbReference type="ARBA" id="ARBA00023136"/>
    </source>
</evidence>
<dbReference type="GO" id="GO:0098839">
    <property type="term" value="C:postsynaptic density membrane"/>
    <property type="evidence" value="ECO:0000318"/>
    <property type="project" value="GO_Central"/>
</dbReference>
<comment type="subcellular location">
    <subcellularLocation>
        <location evidence="1">Cell membrane</location>
        <topology evidence="1">Multi-pass membrane protein</topology>
    </subcellularLocation>
    <subcellularLocation>
        <location evidence="14">Postsynaptic cell membrane</location>
    </subcellularLocation>
</comment>
<evidence type="ECO:0000313" key="22">
    <source>
        <dbReference type="Proteomes" id="UP000001554"/>
    </source>
</evidence>
<evidence type="ECO:0000256" key="12">
    <source>
        <dbReference type="ARBA" id="ARBA00023286"/>
    </source>
</evidence>
<keyword evidence="10" id="KW-0325">Glycoprotein</keyword>
<dbReference type="Proteomes" id="UP000001554">
    <property type="component" value="Unplaced"/>
</dbReference>
<evidence type="ECO:0000256" key="19">
    <source>
        <dbReference type="SAM" id="Phobius"/>
    </source>
</evidence>
<evidence type="ECO:0000256" key="18">
    <source>
        <dbReference type="SAM" id="MobiDB-lite"/>
    </source>
</evidence>
<feature type="region of interest" description="Disordered" evidence="18">
    <location>
        <begin position="608"/>
        <end position="640"/>
    </location>
</feature>
<dbReference type="Gene3D" id="1.10.287.70">
    <property type="match status" value="1"/>
</dbReference>
<dbReference type="GO" id="GO:1904315">
    <property type="term" value="F:transmitter-gated monoatomic ion channel activity involved in regulation of postsynaptic membrane potential"/>
    <property type="evidence" value="ECO:0000318"/>
    <property type="project" value="GO_Central"/>
</dbReference>
<feature type="transmembrane region" description="Helical" evidence="19">
    <location>
        <begin position="113"/>
        <end position="134"/>
    </location>
</feature>
<keyword evidence="9" id="KW-0675">Receptor</keyword>
<evidence type="ECO:0000256" key="4">
    <source>
        <dbReference type="ARBA" id="ARBA00022692"/>
    </source>
</evidence>
<dbReference type="GO" id="GO:0050804">
    <property type="term" value="P:modulation of chemical synaptic transmission"/>
    <property type="evidence" value="ECO:0000318"/>
    <property type="project" value="GO_Central"/>
</dbReference>
<evidence type="ECO:0000256" key="7">
    <source>
        <dbReference type="ARBA" id="ARBA00023065"/>
    </source>
</evidence>
<dbReference type="PRINTS" id="PR00177">
    <property type="entry name" value="NMDARECEPTOR"/>
</dbReference>
<dbReference type="Pfam" id="PF10613">
    <property type="entry name" value="Lig_chan-Glu_bd"/>
    <property type="match status" value="1"/>
</dbReference>
<dbReference type="InterPro" id="IPR001320">
    <property type="entry name" value="Iontro_rcpt_C"/>
</dbReference>
<dbReference type="GO" id="GO:0035249">
    <property type="term" value="P:synaptic transmission, glutamatergic"/>
    <property type="evidence" value="ECO:0000318"/>
    <property type="project" value="GO_Central"/>
</dbReference>
<dbReference type="PANTHER" id="PTHR18966">
    <property type="entry name" value="IONOTROPIC GLUTAMATE RECEPTOR"/>
    <property type="match status" value="1"/>
</dbReference>
<accession>A0A9J7HRM7</accession>
<reference evidence="23" key="1">
    <citation type="submission" date="2025-08" db="UniProtKB">
        <authorList>
            <consortium name="RefSeq"/>
        </authorList>
    </citation>
    <scope>IDENTIFICATION</scope>
    <source>
        <strain evidence="23">S238N-H82</strain>
        <tissue evidence="23">Testes</tissue>
    </source>
</reference>
<feature type="binding site" evidence="15">
    <location>
        <position position="267"/>
    </location>
    <ligand>
        <name>L-glutamate</name>
        <dbReference type="ChEBI" id="CHEBI:29985"/>
    </ligand>
</feature>
<dbReference type="FunFam" id="3.40.190.10:FF:000024">
    <property type="entry name" value="Glutamate receptor, ionotropic, delta 1"/>
    <property type="match status" value="1"/>
</dbReference>
<feature type="disulfide bond" evidence="17">
    <location>
        <begin position="498"/>
        <end position="552"/>
    </location>
</feature>
<evidence type="ECO:0000256" key="16">
    <source>
        <dbReference type="PIRSR" id="PIRSR601508-2"/>
    </source>
</evidence>
<dbReference type="SMART" id="SM00918">
    <property type="entry name" value="Lig_chan-Glu_bd"/>
    <property type="match status" value="1"/>
</dbReference>
<dbReference type="InterPro" id="IPR015683">
    <property type="entry name" value="Ionotropic_Glu_rcpt"/>
</dbReference>
<keyword evidence="6" id="KW-0770">Synapse</keyword>
<dbReference type="OrthoDB" id="5984008at2759"/>
<evidence type="ECO:0000256" key="6">
    <source>
        <dbReference type="ARBA" id="ARBA00023018"/>
    </source>
</evidence>
<feature type="site" description="Crucial to convey clamshell closure to channel opening" evidence="16">
    <location>
        <position position="413"/>
    </location>
</feature>
<dbReference type="OMA" id="QRICNEK"/>
<feature type="binding site" evidence="15">
    <location>
        <position position="274"/>
    </location>
    <ligand>
        <name>L-glutamate</name>
        <dbReference type="ChEBI" id="CHEBI:29985"/>
    </ligand>
</feature>
<dbReference type="GO" id="GO:0005886">
    <property type="term" value="C:plasma membrane"/>
    <property type="evidence" value="ECO:0000318"/>
    <property type="project" value="GO_Central"/>
</dbReference>
<evidence type="ECO:0000256" key="3">
    <source>
        <dbReference type="ARBA" id="ARBA00022475"/>
    </source>
</evidence>
<dbReference type="GO" id="GO:0043197">
    <property type="term" value="C:dendritic spine"/>
    <property type="evidence" value="ECO:0000318"/>
    <property type="project" value="GO_Central"/>
</dbReference>
<dbReference type="Gene3D" id="3.40.190.10">
    <property type="entry name" value="Periplasmic binding protein-like II"/>
    <property type="match status" value="2"/>
</dbReference>
<keyword evidence="5 19" id="KW-1133">Transmembrane helix</keyword>
<dbReference type="RefSeq" id="XP_035664526.1">
    <property type="nucleotide sequence ID" value="XM_035808633.1"/>
</dbReference>
<keyword evidence="13" id="KW-0407">Ion channel</keyword>
<feature type="binding site" evidence="15">
    <location>
        <position position="484"/>
    </location>
    <ligand>
        <name>L-glutamate</name>
        <dbReference type="ChEBI" id="CHEBI:29985"/>
    </ligand>
</feature>
<dbReference type="SMART" id="SM00079">
    <property type="entry name" value="PBPe"/>
    <property type="match status" value="1"/>
</dbReference>
<keyword evidence="7" id="KW-0406">Ion transport</keyword>
<keyword evidence="22" id="KW-1185">Reference proteome</keyword>
<evidence type="ECO:0000256" key="13">
    <source>
        <dbReference type="ARBA" id="ARBA00023303"/>
    </source>
</evidence>
<feature type="transmembrane region" description="Helical" evidence="19">
    <location>
        <begin position="312"/>
        <end position="330"/>
    </location>
</feature>
<dbReference type="GO" id="GO:0032281">
    <property type="term" value="C:AMPA glutamate receptor complex"/>
    <property type="evidence" value="ECO:0000318"/>
    <property type="project" value="GO_Central"/>
</dbReference>
<feature type="domain" description="Ionotropic glutamate receptor L-glutamate and glycine-binding" evidence="21">
    <location>
        <begin position="198"/>
        <end position="258"/>
    </location>
</feature>
<gene>
    <name evidence="23" type="primary">LOC118408020</name>
</gene>
<sequence>MRFLTHKHTNRNLPHHLHSPTGNCRRYGNAWCIMGYWEIKTAFASPIPLVSDIVFKSSGKSCGITQGHHRSCQTEPAGVKELQIAKSQDEQWREKTGIVVGTSRSPRENRSSCIIVFAMPAVTTVSVCLILLLIGGQASSLPTTTRLPVRISRSSEQGGHSGTSVDTDGDATIDYDDENIKYIRGQVLRAVTKTPAHPFLVLTNKTSGLVYEGYLKDVLSSLARILKFEYEIYESPDGKYGVPDHKGVWNGMVGEVAYGRANLTLAPLTISSLREKVVDFTKPYLHVGTDMMMKTPSEDVDIFSFLMPFEPILWLTILGAVMGIALLLYLTAKARTMVGAGDKSWDNDSAFTSYNSIWFAVWSVLRKGGEPAPRSIPARILAAGLWLFALIVVSTYTANLSAFLTVKRLESHINSIDSLVHHAKVKFGVPRDTFLYSFFESYKDDTGNVYKEAWDRMEADDSYYRNFADGVGKTKRGDYVMLAETPFLEYAVLNDEKCELMLVGAPFMFQGYGLATRRGDPLRKALSIGILRLQETGALSAIKQRWWPEDKCPLYGGLSAVRGRSRITITTFLGVFFILAGMASLALVVTLVQVLFAKSPCGKRRYKKREQSQAVLQSSSSLSDSKTSPPQFDAAIADGD</sequence>
<dbReference type="GeneID" id="118408020"/>
<evidence type="ECO:0000256" key="15">
    <source>
        <dbReference type="PIRSR" id="PIRSR601508-1"/>
    </source>
</evidence>
<keyword evidence="11" id="KW-0628">Postsynaptic cell membrane</keyword>
<keyword evidence="4 19" id="KW-0812">Transmembrane</keyword>